<dbReference type="KEGG" id="hhy:Halhy_5466"/>
<dbReference type="InterPro" id="IPR009057">
    <property type="entry name" value="Homeodomain-like_sf"/>
</dbReference>
<name>F4KR53_HALH1</name>
<gene>
    <name evidence="1" type="ordered locus">Halhy_5466</name>
</gene>
<dbReference type="InterPro" id="IPR036388">
    <property type="entry name" value="WH-like_DNA-bd_sf"/>
</dbReference>
<proteinExistence type="predicted"/>
<dbReference type="InterPro" id="IPR007367">
    <property type="entry name" value="DUF433"/>
</dbReference>
<dbReference type="PANTHER" id="PTHR34849">
    <property type="entry name" value="SSL5025 PROTEIN"/>
    <property type="match status" value="1"/>
</dbReference>
<evidence type="ECO:0000313" key="2">
    <source>
        <dbReference type="Proteomes" id="UP000008461"/>
    </source>
</evidence>
<dbReference type="AlphaFoldDB" id="F4KR53"/>
<reference key="2">
    <citation type="submission" date="2011-04" db="EMBL/GenBank/DDBJ databases">
        <title>Complete sequence of chromosome of Haliscomenobacter hydrossis DSM 1100.</title>
        <authorList>
            <consortium name="US DOE Joint Genome Institute (JGI-PGF)"/>
            <person name="Lucas S."/>
            <person name="Han J."/>
            <person name="Lapidus A."/>
            <person name="Bruce D."/>
            <person name="Goodwin L."/>
            <person name="Pitluck S."/>
            <person name="Peters L."/>
            <person name="Kyrpides N."/>
            <person name="Mavromatis K."/>
            <person name="Ivanova N."/>
            <person name="Ovchinnikova G."/>
            <person name="Pagani I."/>
            <person name="Daligault H."/>
            <person name="Detter J.C."/>
            <person name="Han C."/>
            <person name="Land M."/>
            <person name="Hauser L."/>
            <person name="Markowitz V."/>
            <person name="Cheng J.-F."/>
            <person name="Hugenholtz P."/>
            <person name="Woyke T."/>
            <person name="Wu D."/>
            <person name="Verbarg S."/>
            <person name="Frueling A."/>
            <person name="Brambilla E."/>
            <person name="Klenk H.-P."/>
            <person name="Eisen J.A."/>
        </authorList>
    </citation>
    <scope>NUCLEOTIDE SEQUENCE</scope>
    <source>
        <strain>DSM 1100</strain>
    </source>
</reference>
<dbReference type="HOGENOM" id="CLU_126005_0_1_10"/>
<dbReference type="PANTHER" id="PTHR34849:SF1">
    <property type="entry name" value="SLR0770 PROTEIN"/>
    <property type="match status" value="1"/>
</dbReference>
<evidence type="ECO:0008006" key="3">
    <source>
        <dbReference type="Google" id="ProtNLM"/>
    </source>
</evidence>
<dbReference type="STRING" id="760192.Halhy_5466"/>
<dbReference type="eggNOG" id="COG2442">
    <property type="taxonomic scope" value="Bacteria"/>
</dbReference>
<protein>
    <recommendedName>
        <fullName evidence="3">DUF433 domain-containing protein</fullName>
    </recommendedName>
</protein>
<dbReference type="Gene3D" id="1.10.10.10">
    <property type="entry name" value="Winged helix-like DNA-binding domain superfamily/Winged helix DNA-binding domain"/>
    <property type="match status" value="1"/>
</dbReference>
<dbReference type="RefSeq" id="WP_013767824.1">
    <property type="nucleotide sequence ID" value="NC_015510.1"/>
</dbReference>
<accession>F4KR53</accession>
<organism evidence="1 2">
    <name type="scientific">Haliscomenobacter hydrossis (strain ATCC 27775 / DSM 1100 / LMG 10767 / O)</name>
    <dbReference type="NCBI Taxonomy" id="760192"/>
    <lineage>
        <taxon>Bacteria</taxon>
        <taxon>Pseudomonadati</taxon>
        <taxon>Bacteroidota</taxon>
        <taxon>Saprospiria</taxon>
        <taxon>Saprospirales</taxon>
        <taxon>Haliscomenobacteraceae</taxon>
        <taxon>Haliscomenobacter</taxon>
    </lineage>
</organism>
<dbReference type="EMBL" id="CP002691">
    <property type="protein sequence ID" value="AEE53291.1"/>
    <property type="molecule type" value="Genomic_DNA"/>
</dbReference>
<reference evidence="1 2" key="1">
    <citation type="journal article" date="2011" name="Stand. Genomic Sci.">
        <title>Complete genome sequence of Haliscomenobacter hydrossis type strain (O).</title>
        <authorList>
            <consortium name="US DOE Joint Genome Institute (JGI-PGF)"/>
            <person name="Daligault H."/>
            <person name="Lapidus A."/>
            <person name="Zeytun A."/>
            <person name="Nolan M."/>
            <person name="Lucas S."/>
            <person name="Del Rio T.G."/>
            <person name="Tice H."/>
            <person name="Cheng J.F."/>
            <person name="Tapia R."/>
            <person name="Han C."/>
            <person name="Goodwin L."/>
            <person name="Pitluck S."/>
            <person name="Liolios K."/>
            <person name="Pagani I."/>
            <person name="Ivanova N."/>
            <person name="Huntemann M."/>
            <person name="Mavromatis K."/>
            <person name="Mikhailova N."/>
            <person name="Pati A."/>
            <person name="Chen A."/>
            <person name="Palaniappan K."/>
            <person name="Land M."/>
            <person name="Hauser L."/>
            <person name="Brambilla E.M."/>
            <person name="Rohde M."/>
            <person name="Verbarg S."/>
            <person name="Goker M."/>
            <person name="Bristow J."/>
            <person name="Eisen J.A."/>
            <person name="Markowitz V."/>
            <person name="Hugenholtz P."/>
            <person name="Kyrpides N.C."/>
            <person name="Klenk H.P."/>
            <person name="Woyke T."/>
        </authorList>
    </citation>
    <scope>NUCLEOTIDE SEQUENCE [LARGE SCALE GENOMIC DNA]</scope>
    <source>
        <strain evidence="2">ATCC 27775 / DSM 1100 / LMG 10767 / O</strain>
    </source>
</reference>
<dbReference type="Pfam" id="PF04255">
    <property type="entry name" value="DUF433"/>
    <property type="match status" value="1"/>
</dbReference>
<keyword evidence="2" id="KW-1185">Reference proteome</keyword>
<sequence>MSTAALSIDNRIVTDQGILGGQPHIAQRRIRVKDIVQWYDLLKMDADEIAAAYDLELADIFAALAYYYHYRVALQEVWEKEELLVEELRKDMPSKIKRVVDGAN</sequence>
<dbReference type="Proteomes" id="UP000008461">
    <property type="component" value="Chromosome"/>
</dbReference>
<evidence type="ECO:0000313" key="1">
    <source>
        <dbReference type="EMBL" id="AEE53291.1"/>
    </source>
</evidence>
<dbReference type="OrthoDB" id="1494556at2"/>
<dbReference type="SUPFAM" id="SSF46689">
    <property type="entry name" value="Homeodomain-like"/>
    <property type="match status" value="1"/>
</dbReference>